<sequence>MKTKISRFIAILLLVIPGILATYGFLLVKDAFFDQFAPEIGHVPWLKMAFGFILFLLGTGFIGGWIFYRDRKRNYVAPRFKAKRQQSKGRMQKDTGSTS</sequence>
<protein>
    <recommendedName>
        <fullName evidence="5">DUF2627 domain-containing protein</fullName>
    </recommendedName>
</protein>
<keyword evidence="2" id="KW-0812">Transmembrane</keyword>
<proteinExistence type="predicted"/>
<dbReference type="EMBL" id="CP020557">
    <property type="protein sequence ID" value="ARF69562.1"/>
    <property type="molecule type" value="Genomic_DNA"/>
</dbReference>
<keyword evidence="2" id="KW-0472">Membrane</keyword>
<dbReference type="RefSeq" id="WP_023485487.1">
    <property type="nucleotide sequence ID" value="NZ_CP020557.1"/>
</dbReference>
<name>A0A1V0UWR9_9BACL</name>
<keyword evidence="2" id="KW-1133">Transmembrane helix</keyword>
<evidence type="ECO:0000256" key="2">
    <source>
        <dbReference type="SAM" id="Phobius"/>
    </source>
</evidence>
<dbReference type="InterPro" id="IPR020138">
    <property type="entry name" value="Uncharacterised_YqzF"/>
</dbReference>
<evidence type="ECO:0000313" key="3">
    <source>
        <dbReference type="EMBL" id="ARF69562.1"/>
    </source>
</evidence>
<evidence type="ECO:0000256" key="1">
    <source>
        <dbReference type="SAM" id="MobiDB-lite"/>
    </source>
</evidence>
<evidence type="ECO:0000313" key="4">
    <source>
        <dbReference type="Proteomes" id="UP000192727"/>
    </source>
</evidence>
<accession>A0A1V0UWR9</accession>
<organism evidence="3 4">
    <name type="scientific">Paenibacillus larvae subsp. pulvifaciens</name>
    <dbReference type="NCBI Taxonomy" id="1477"/>
    <lineage>
        <taxon>Bacteria</taxon>
        <taxon>Bacillati</taxon>
        <taxon>Bacillota</taxon>
        <taxon>Bacilli</taxon>
        <taxon>Bacillales</taxon>
        <taxon>Paenibacillaceae</taxon>
        <taxon>Paenibacillus</taxon>
    </lineage>
</organism>
<dbReference type="AlphaFoldDB" id="A0A1V0UWR9"/>
<dbReference type="Proteomes" id="UP000192727">
    <property type="component" value="Chromosome"/>
</dbReference>
<dbReference type="Pfam" id="PF11118">
    <property type="entry name" value="DUF2627"/>
    <property type="match status" value="1"/>
</dbReference>
<reference evidence="3 4" key="1">
    <citation type="submission" date="2017-03" db="EMBL/GenBank/DDBJ databases">
        <title>Paenibacillus larvae genome sequencing.</title>
        <authorList>
            <person name="Dingman D.W."/>
        </authorList>
    </citation>
    <scope>NUCLEOTIDE SEQUENCE [LARGE SCALE GENOMIC DNA]</scope>
    <source>
        <strain evidence="3 4">SAG 10367</strain>
    </source>
</reference>
<evidence type="ECO:0008006" key="5">
    <source>
        <dbReference type="Google" id="ProtNLM"/>
    </source>
</evidence>
<feature type="region of interest" description="Disordered" evidence="1">
    <location>
        <begin position="79"/>
        <end position="99"/>
    </location>
</feature>
<gene>
    <name evidence="3" type="ORF">B7C51_19650</name>
</gene>
<feature type="transmembrane region" description="Helical" evidence="2">
    <location>
        <begin position="48"/>
        <end position="68"/>
    </location>
</feature>
<feature type="transmembrane region" description="Helical" evidence="2">
    <location>
        <begin position="7"/>
        <end position="28"/>
    </location>
</feature>